<dbReference type="InterPro" id="IPR016181">
    <property type="entry name" value="Acyl_CoA_acyltransferase"/>
</dbReference>
<feature type="domain" description="N-acetyltransferase" evidence="1">
    <location>
        <begin position="146"/>
        <end position="281"/>
    </location>
</feature>
<dbReference type="GO" id="GO:0016747">
    <property type="term" value="F:acyltransferase activity, transferring groups other than amino-acyl groups"/>
    <property type="evidence" value="ECO:0007669"/>
    <property type="project" value="InterPro"/>
</dbReference>
<name>A0A385YU76_9BACL</name>
<keyword evidence="3" id="KW-1185">Reference proteome</keyword>
<protein>
    <submittedName>
        <fullName evidence="2">GNAT family N-acetyltransferase</fullName>
    </submittedName>
</protein>
<accession>A0A385YU76</accession>
<dbReference type="InterPro" id="IPR000182">
    <property type="entry name" value="GNAT_dom"/>
</dbReference>
<organism evidence="2 3">
    <name type="scientific">Paenisporosarcina cavernae</name>
    <dbReference type="NCBI Taxonomy" id="2320858"/>
    <lineage>
        <taxon>Bacteria</taxon>
        <taxon>Bacillati</taxon>
        <taxon>Bacillota</taxon>
        <taxon>Bacilli</taxon>
        <taxon>Bacillales</taxon>
        <taxon>Caryophanaceae</taxon>
        <taxon>Paenisporosarcina</taxon>
    </lineage>
</organism>
<dbReference type="SUPFAM" id="SSF55729">
    <property type="entry name" value="Acyl-CoA N-acyltransferases (Nat)"/>
    <property type="match status" value="1"/>
</dbReference>
<dbReference type="OrthoDB" id="3174529at2"/>
<dbReference type="RefSeq" id="WP_119884136.1">
    <property type="nucleotide sequence ID" value="NZ_CP032418.1"/>
</dbReference>
<dbReference type="PROSITE" id="PS51186">
    <property type="entry name" value="GNAT"/>
    <property type="match status" value="1"/>
</dbReference>
<sequence length="281" mass="32471">MLYRKIDSANEMFQLAKDILQKREDLYSLFAGVLNGIQEGKYSEYHLGCIEEEGEILAFFQMTPPHPLHMIIIEDSQNEKLLQTAVDYFVDHTWKVFSVIGEEPYVSTFAKLYALKTKQETTVLMEQGFYRIDHIEDNLVMAEGKLEVATSEDQKLIETWYTFFEQDTGLPVSSSEDARNKVKLFISNEEVFKWIVNGETVAVAKKSRPSANGITVSFVFTPKKHRKKGYARTLVAKVTEELLRDYRFCVLFTDLSNPTSNKIYQEIGYRKIADTRHLGFQ</sequence>
<dbReference type="Pfam" id="PF08445">
    <property type="entry name" value="FR47"/>
    <property type="match status" value="1"/>
</dbReference>
<reference evidence="3" key="1">
    <citation type="submission" date="2018-09" db="EMBL/GenBank/DDBJ databases">
        <authorList>
            <person name="Zhu H."/>
        </authorList>
    </citation>
    <scope>NUCLEOTIDE SEQUENCE [LARGE SCALE GENOMIC DNA]</scope>
    <source>
        <strain evidence="3">K2R23-3</strain>
    </source>
</reference>
<keyword evidence="2" id="KW-0808">Transferase</keyword>
<evidence type="ECO:0000313" key="2">
    <source>
        <dbReference type="EMBL" id="AYC30419.1"/>
    </source>
</evidence>
<evidence type="ECO:0000313" key="3">
    <source>
        <dbReference type="Proteomes" id="UP000265725"/>
    </source>
</evidence>
<dbReference type="Proteomes" id="UP000265725">
    <property type="component" value="Chromosome"/>
</dbReference>
<gene>
    <name evidence="2" type="ORF">D3873_11465</name>
</gene>
<dbReference type="Gene3D" id="3.40.630.30">
    <property type="match status" value="1"/>
</dbReference>
<dbReference type="KEGG" id="paek:D3873_11465"/>
<dbReference type="AlphaFoldDB" id="A0A385YU76"/>
<proteinExistence type="predicted"/>
<dbReference type="EMBL" id="CP032418">
    <property type="protein sequence ID" value="AYC30419.1"/>
    <property type="molecule type" value="Genomic_DNA"/>
</dbReference>
<dbReference type="InterPro" id="IPR013653">
    <property type="entry name" value="GCN5-like_dom"/>
</dbReference>
<evidence type="ECO:0000259" key="1">
    <source>
        <dbReference type="PROSITE" id="PS51186"/>
    </source>
</evidence>